<dbReference type="PROSITE" id="PS50850">
    <property type="entry name" value="MFS"/>
    <property type="match status" value="1"/>
</dbReference>
<dbReference type="InterPro" id="IPR020846">
    <property type="entry name" value="MFS_dom"/>
</dbReference>
<evidence type="ECO:0000256" key="2">
    <source>
        <dbReference type="ARBA" id="ARBA00022692"/>
    </source>
</evidence>
<feature type="transmembrane region" description="Helical" evidence="5">
    <location>
        <begin position="97"/>
        <end position="118"/>
    </location>
</feature>
<feature type="transmembrane region" description="Helical" evidence="5">
    <location>
        <begin position="130"/>
        <end position="149"/>
    </location>
</feature>
<keyword evidence="8" id="KW-1185">Reference proteome</keyword>
<dbReference type="CDD" id="cd17321">
    <property type="entry name" value="MFS_MMR_MDR_like"/>
    <property type="match status" value="1"/>
</dbReference>
<dbReference type="GO" id="GO:0022857">
    <property type="term" value="F:transmembrane transporter activity"/>
    <property type="evidence" value="ECO:0007669"/>
    <property type="project" value="InterPro"/>
</dbReference>
<evidence type="ECO:0000256" key="4">
    <source>
        <dbReference type="ARBA" id="ARBA00023136"/>
    </source>
</evidence>
<dbReference type="OrthoDB" id="9781469at2"/>
<dbReference type="PRINTS" id="PR01036">
    <property type="entry name" value="TCRTETB"/>
</dbReference>
<reference evidence="8" key="1">
    <citation type="submission" date="2017-07" db="EMBL/GenBank/DDBJ databases">
        <title>Comparative genome mining reveals phylogenetic distribution patterns of secondary metabolites in Amycolatopsis.</title>
        <authorList>
            <person name="Adamek M."/>
            <person name="Alanjary M."/>
            <person name="Sales-Ortells H."/>
            <person name="Goodfellow M."/>
            <person name="Bull A.T."/>
            <person name="Kalinowski J."/>
            <person name="Ziemert N."/>
        </authorList>
    </citation>
    <scope>NUCLEOTIDE SEQUENCE [LARGE SCALE GENOMIC DNA]</scope>
    <source>
        <strain evidence="8">H5</strain>
    </source>
</reference>
<sequence>MRKWWPLIVVCAGSFLFLLDTTVVTVALPRIGADLTASVGQLQWVPDSYTLVLAVLMLAAGSLADRWGLRRVFLTGLAVFGLGSLACGLAPDIGTLIAARGVQAVGGAALAVTGFAILAASYEGRARGTAISVFFAVNGLGAAAGPLVGGVLTEYFGWAAIFFVNVPLALLTAMFAVLALRADSPVRGGRFDVAGAVWFAVFAASLVHGLTEGGSGRWTSPVTVGALGVSVVAFAVFVVVERCRAEPMLELGLFRDGGFAALVACAAASTLTFAALVYVSLWLQTGRSLGPVAAGLTLAPLAVASFLTSMGLGKVLHRFPPRVLLGTGVLLGALGCLLLLVAGIAVGLAVTGIGVGIAGPAMGAAIASAAPPGRAGMAAGILTTTRQFGQTLGVAVLGIAYQAGGLTPVYVVAAVCGGVTGLLALVPRKQARIPVST</sequence>
<name>A0A229SWD5_9PSEU</name>
<dbReference type="Pfam" id="PF07690">
    <property type="entry name" value="MFS_1"/>
    <property type="match status" value="1"/>
</dbReference>
<evidence type="ECO:0000256" key="1">
    <source>
        <dbReference type="ARBA" id="ARBA00004651"/>
    </source>
</evidence>
<keyword evidence="3 5" id="KW-1133">Transmembrane helix</keyword>
<evidence type="ECO:0000313" key="8">
    <source>
        <dbReference type="Proteomes" id="UP000215199"/>
    </source>
</evidence>
<keyword evidence="4 5" id="KW-0472">Membrane</keyword>
<dbReference type="Proteomes" id="UP000215199">
    <property type="component" value="Unassembled WGS sequence"/>
</dbReference>
<feature type="transmembrane region" description="Helical" evidence="5">
    <location>
        <begin position="155"/>
        <end position="179"/>
    </location>
</feature>
<feature type="transmembrane region" description="Helical" evidence="5">
    <location>
        <begin position="289"/>
        <end position="312"/>
    </location>
</feature>
<feature type="transmembrane region" description="Helical" evidence="5">
    <location>
        <begin position="72"/>
        <end position="91"/>
    </location>
</feature>
<dbReference type="RefSeq" id="WP_093951285.1">
    <property type="nucleotide sequence ID" value="NZ_NMUL01000038.1"/>
</dbReference>
<dbReference type="AlphaFoldDB" id="A0A229SWD5"/>
<feature type="transmembrane region" description="Helical" evidence="5">
    <location>
        <begin position="352"/>
        <end position="370"/>
    </location>
</feature>
<gene>
    <name evidence="7" type="ORF">CF165_31880</name>
</gene>
<dbReference type="GO" id="GO:0005886">
    <property type="term" value="C:plasma membrane"/>
    <property type="evidence" value="ECO:0007669"/>
    <property type="project" value="UniProtKB-SubCell"/>
</dbReference>
<dbReference type="PANTHER" id="PTHR42718:SF42">
    <property type="entry name" value="EXPORT PROTEIN"/>
    <property type="match status" value="1"/>
</dbReference>
<dbReference type="InterPro" id="IPR036259">
    <property type="entry name" value="MFS_trans_sf"/>
</dbReference>
<feature type="transmembrane region" description="Helical" evidence="5">
    <location>
        <begin position="324"/>
        <end position="346"/>
    </location>
</feature>
<organism evidence="7 8">
    <name type="scientific">Amycolatopsis vastitatis</name>
    <dbReference type="NCBI Taxonomy" id="1905142"/>
    <lineage>
        <taxon>Bacteria</taxon>
        <taxon>Bacillati</taxon>
        <taxon>Actinomycetota</taxon>
        <taxon>Actinomycetes</taxon>
        <taxon>Pseudonocardiales</taxon>
        <taxon>Pseudonocardiaceae</taxon>
        <taxon>Amycolatopsis</taxon>
    </lineage>
</organism>
<dbReference type="Gene3D" id="1.20.1720.10">
    <property type="entry name" value="Multidrug resistance protein D"/>
    <property type="match status" value="1"/>
</dbReference>
<keyword evidence="2 5" id="KW-0812">Transmembrane</keyword>
<protein>
    <submittedName>
        <fullName evidence="7">MFS transporter</fullName>
    </submittedName>
</protein>
<evidence type="ECO:0000256" key="3">
    <source>
        <dbReference type="ARBA" id="ARBA00022989"/>
    </source>
</evidence>
<dbReference type="Gene3D" id="1.20.1250.20">
    <property type="entry name" value="MFS general substrate transporter like domains"/>
    <property type="match status" value="1"/>
</dbReference>
<evidence type="ECO:0000313" key="7">
    <source>
        <dbReference type="EMBL" id="OXM62974.1"/>
    </source>
</evidence>
<dbReference type="InterPro" id="IPR011701">
    <property type="entry name" value="MFS"/>
</dbReference>
<evidence type="ECO:0000259" key="6">
    <source>
        <dbReference type="PROSITE" id="PS50850"/>
    </source>
</evidence>
<proteinExistence type="predicted"/>
<accession>A0A229SWD5</accession>
<feature type="transmembrane region" description="Helical" evidence="5">
    <location>
        <begin position="191"/>
        <end position="210"/>
    </location>
</feature>
<feature type="transmembrane region" description="Helical" evidence="5">
    <location>
        <begin position="222"/>
        <end position="240"/>
    </location>
</feature>
<dbReference type="SUPFAM" id="SSF103473">
    <property type="entry name" value="MFS general substrate transporter"/>
    <property type="match status" value="1"/>
</dbReference>
<feature type="domain" description="Major facilitator superfamily (MFS) profile" evidence="6">
    <location>
        <begin position="6"/>
        <end position="432"/>
    </location>
</feature>
<evidence type="ECO:0000256" key="5">
    <source>
        <dbReference type="SAM" id="Phobius"/>
    </source>
</evidence>
<dbReference type="PANTHER" id="PTHR42718">
    <property type="entry name" value="MAJOR FACILITATOR SUPERFAMILY MULTIDRUG TRANSPORTER MFSC"/>
    <property type="match status" value="1"/>
</dbReference>
<feature type="transmembrane region" description="Helical" evidence="5">
    <location>
        <begin position="49"/>
        <end position="65"/>
    </location>
</feature>
<dbReference type="EMBL" id="NMUL01000038">
    <property type="protein sequence ID" value="OXM62974.1"/>
    <property type="molecule type" value="Genomic_DNA"/>
</dbReference>
<comment type="caution">
    <text evidence="7">The sequence shown here is derived from an EMBL/GenBank/DDBJ whole genome shotgun (WGS) entry which is preliminary data.</text>
</comment>
<comment type="subcellular location">
    <subcellularLocation>
        <location evidence="1">Cell membrane</location>
        <topology evidence="1">Multi-pass membrane protein</topology>
    </subcellularLocation>
</comment>
<feature type="transmembrane region" description="Helical" evidence="5">
    <location>
        <begin position="261"/>
        <end position="283"/>
    </location>
</feature>